<feature type="compositionally biased region" description="Low complexity" evidence="2">
    <location>
        <begin position="1190"/>
        <end position="1220"/>
    </location>
</feature>
<feature type="compositionally biased region" description="Basic and acidic residues" evidence="2">
    <location>
        <begin position="1297"/>
        <end position="1306"/>
    </location>
</feature>
<dbReference type="EMBL" id="AP008212">
    <property type="protein sequence ID" value="BAH93511.1"/>
    <property type="molecule type" value="Genomic_DNA"/>
</dbReference>
<keyword evidence="1" id="KW-0175">Coiled coil</keyword>
<feature type="region of interest" description="Disordered" evidence="2">
    <location>
        <begin position="395"/>
        <end position="451"/>
    </location>
</feature>
<sequence length="1355" mass="150608">MAEVFYSGDEEDPEVKPKPKPKDKVEGEGGVATVAFKSSSSSKKRLFNNLSDDDDDFYHYSCFMAQGRKVMTQKRSHTSLDVDSSDEESDNELDDVLKSFRKPAMQHLAKLMRALDSKEQSLERQEELLILEKKRNLALEESLAKECAKNEQLANELNLANGSLASLSDVNETLQEKFASLDKSHKDLEVQFDTLWNSTSQPNVVSNSSNPSTSNGCARCYNIDLNSHTTNVDAMQALKKENERLGTLVKYGCMKTYHSKDALYKTINHLNMDGHGLGFSGGSPVSKRVMAYSSGGSSWVVDSGCTNHMTGERSMFTSLDEGAGSRENIVFGDDGKGKVDEGFLLSYESNAHAYCVFNKTSGIVEVTRDVTFDESNGSQGEQVVVHVVGGVDPNQAIGTKAIGDIRPVETQDDQEDRDQPPSPASNSPTSVVSAESEIPGPIDRNLRTSLGPEVPGSIVRNLWISGSEDMPTAQVDGIDAEGTLEHSDQAQVPPVHHPRIHHTVQREHPVDNILGDIRKGVTTRSRITSFCQHFSFVSSLEPTRVEDVLGDPDWVMAMQEELNNFTRNQMSMMGELTFFLGLQVKQALEGTFISQTKYVKDILKKFGMEDAKPIKTPMPTNGHLDLDHNGKCVDQKGCGFELLGYSDSDYAGCKVDRKSTTGTCQFLGWSLVSWSSKKQNSIALSTAEAEYVAADSCCAQLLWMRQTLKDFGYNFTKIPLLCDNESAIKIANNPVQHSRTKHIDIRHHFLRDHETKGDICLTHVTTESQLADIFTKPLDEKRFCELRSFHFQIIEFSSIPLNLGLTALCSVRLEVPVTPVRNFRGSGGINTQGEPEPVVIMPREKRQKLSQDIPADSSPPIPIHSRRAGSIVIRDAPRSPSPTASESDDGGNEDEPGSESNPLRLYKTRAVDPDPKRPRVNYLKNLLKCGKDRMVSPDTLPADSQDDRFRTLVQVDWYNSVIMGRSHPVVEMKWLDWKYMSSKNNIVFNEVRKVCEHKHAADLLALQYSWNEEVIGQFYSTAFFGTTKKGLDFVKWTIQGQQYRVSMAQFVAALGLDDDDLSRPHIFVEDALSPTSTTFMYEKDAPKDCLGTTRGLHPYYRVLYSIFRWSLLPKVGDATALPGRHALLLSRMRYNKPDFSIMKLIWSEIYETVCEPKRGCIYAPYIMKMIEAKTGICYFKDNQYKPFRPHAPTTSATPTTRVTSASTSAAPSFSAAPQRSESSSPIKKALKAIFCMCAKTAKKVKKIERRQKEDWIAVGKDVSDISDDEEFVDPFAAYETAQDIGSGEGPSGTSRFFNEESCHSEESSDDEESDAPTENVPTDPDEAVDAAGQDIDSPHSGDTEIIPSDGDIDEA</sequence>
<protein>
    <submittedName>
        <fullName evidence="4">Os06g0363701 protein</fullName>
    </submittedName>
</protein>
<feature type="compositionally biased region" description="Basic and acidic residues" evidence="2">
    <location>
        <begin position="14"/>
        <end position="27"/>
    </location>
</feature>
<evidence type="ECO:0000313" key="5">
    <source>
        <dbReference type="Proteomes" id="UP000000763"/>
    </source>
</evidence>
<dbReference type="PANTHER" id="PTHR11439:SF483">
    <property type="entry name" value="PEPTIDE SYNTHASE GLIP-LIKE, PUTATIVE (AFU_ORTHOLOGUE AFUA_3G12920)-RELATED"/>
    <property type="match status" value="1"/>
</dbReference>
<dbReference type="Pfam" id="PF22936">
    <property type="entry name" value="Pol_BBD"/>
    <property type="match status" value="1"/>
</dbReference>
<dbReference type="InterPro" id="IPR054722">
    <property type="entry name" value="PolX-like_BBD"/>
</dbReference>
<proteinExistence type="predicted"/>
<dbReference type="CDD" id="cd09272">
    <property type="entry name" value="RNase_HI_RT_Ty1"/>
    <property type="match status" value="1"/>
</dbReference>
<evidence type="ECO:0000259" key="3">
    <source>
        <dbReference type="Pfam" id="PF22936"/>
    </source>
</evidence>
<name>C7J3Y7_ORYSJ</name>
<reference evidence="4 5" key="1">
    <citation type="journal article" date="2005" name="Nature">
        <title>The map-based sequence of the rice genome.</title>
        <authorList>
            <consortium name="International rice genome sequencing project (IRGSP)"/>
            <person name="Matsumoto T."/>
            <person name="Wu J."/>
            <person name="Kanamori H."/>
            <person name="Katayose Y."/>
            <person name="Fujisawa M."/>
            <person name="Namiki N."/>
            <person name="Mizuno H."/>
            <person name="Yamamoto K."/>
            <person name="Antonio B.A."/>
            <person name="Baba T."/>
            <person name="Sakata K."/>
            <person name="Nagamura Y."/>
            <person name="Aoki H."/>
            <person name="Arikawa K."/>
            <person name="Arita K."/>
            <person name="Bito T."/>
            <person name="Chiden Y."/>
            <person name="Fujitsuka N."/>
            <person name="Fukunaka R."/>
            <person name="Hamada M."/>
            <person name="Harada C."/>
            <person name="Hayashi A."/>
            <person name="Hijishita S."/>
            <person name="Honda M."/>
            <person name="Hosokawa S."/>
            <person name="Ichikawa Y."/>
            <person name="Idonuma A."/>
            <person name="Iijima M."/>
            <person name="Ikeda M."/>
            <person name="Ikeno M."/>
            <person name="Ito K."/>
            <person name="Ito S."/>
            <person name="Ito T."/>
            <person name="Ito Y."/>
            <person name="Ito Y."/>
            <person name="Iwabuchi A."/>
            <person name="Kamiya K."/>
            <person name="Karasawa W."/>
            <person name="Kurita K."/>
            <person name="Katagiri S."/>
            <person name="Kikuta A."/>
            <person name="Kobayashi H."/>
            <person name="Kobayashi N."/>
            <person name="Machita K."/>
            <person name="Maehara T."/>
            <person name="Masukawa M."/>
            <person name="Mizubayashi T."/>
            <person name="Mukai Y."/>
            <person name="Nagasaki H."/>
            <person name="Nagata Y."/>
            <person name="Naito S."/>
            <person name="Nakashima M."/>
            <person name="Nakama Y."/>
            <person name="Nakamichi Y."/>
            <person name="Nakamura M."/>
            <person name="Meguro A."/>
            <person name="Negishi M."/>
            <person name="Ohta I."/>
            <person name="Ohta T."/>
            <person name="Okamoto M."/>
            <person name="Ono N."/>
            <person name="Saji S."/>
            <person name="Sakaguchi M."/>
            <person name="Sakai K."/>
            <person name="Shibata M."/>
            <person name="Shimokawa T."/>
            <person name="Song J."/>
            <person name="Takazaki Y."/>
            <person name="Terasawa K."/>
            <person name="Tsugane M."/>
            <person name="Tsuji K."/>
            <person name="Ueda S."/>
            <person name="Waki K."/>
            <person name="Yamagata H."/>
            <person name="Yamamoto M."/>
            <person name="Yamamoto S."/>
            <person name="Yamane H."/>
            <person name="Yoshiki S."/>
            <person name="Yoshihara R."/>
            <person name="Yukawa K."/>
            <person name="Zhong H."/>
            <person name="Yano M."/>
            <person name="Yuan Q."/>
            <person name="Ouyang S."/>
            <person name="Liu J."/>
            <person name="Jones K.M."/>
            <person name="Gansberger K."/>
            <person name="Moffat K."/>
            <person name="Hill J."/>
            <person name="Bera J."/>
            <person name="Fadrosh D."/>
            <person name="Jin S."/>
            <person name="Johri S."/>
            <person name="Kim M."/>
            <person name="Overton L."/>
            <person name="Reardon M."/>
            <person name="Tsitrin T."/>
            <person name="Vuong H."/>
            <person name="Weaver B."/>
            <person name="Ciecko A."/>
            <person name="Tallon L."/>
            <person name="Jackson J."/>
            <person name="Pai G."/>
            <person name="Aken S.V."/>
            <person name="Utterback T."/>
            <person name="Reidmuller S."/>
            <person name="Feldblyum T."/>
            <person name="Hsiao J."/>
            <person name="Zismann V."/>
            <person name="Iobst S."/>
            <person name="de Vazeille A.R."/>
            <person name="Buell C.R."/>
            <person name="Ying K."/>
            <person name="Li Y."/>
            <person name="Lu T."/>
            <person name="Huang Y."/>
            <person name="Zhao Q."/>
            <person name="Feng Q."/>
            <person name="Zhang L."/>
            <person name="Zhu J."/>
            <person name="Weng Q."/>
            <person name="Mu J."/>
            <person name="Lu Y."/>
            <person name="Fan D."/>
            <person name="Liu Y."/>
            <person name="Guan J."/>
            <person name="Zhang Y."/>
            <person name="Yu S."/>
            <person name="Liu X."/>
            <person name="Zhang Y."/>
            <person name="Hong G."/>
            <person name="Han B."/>
            <person name="Choisne N."/>
            <person name="Demange N."/>
            <person name="Orjeda G."/>
            <person name="Samain S."/>
            <person name="Cattolico L."/>
            <person name="Pelletier E."/>
            <person name="Couloux A."/>
            <person name="Segurens B."/>
            <person name="Wincker P."/>
            <person name="D'Hont A."/>
            <person name="Scarpelli C."/>
            <person name="Weissenbach J."/>
            <person name="Salanoubat M."/>
            <person name="Quetier F."/>
            <person name="Yu Y."/>
            <person name="Kim H.R."/>
            <person name="Rambo T."/>
            <person name="Currie J."/>
            <person name="Collura K."/>
            <person name="Luo M."/>
            <person name="Yang T."/>
            <person name="Ammiraju J.S.S."/>
            <person name="Engler F."/>
            <person name="Soderlund C."/>
            <person name="Wing R.A."/>
            <person name="Palmer L.E."/>
            <person name="de la Bastide M."/>
            <person name="Spiegel L."/>
            <person name="Nascimento L."/>
            <person name="Zutavern T."/>
            <person name="O'Shaughnessy A."/>
            <person name="Dike S."/>
            <person name="Dedhia N."/>
            <person name="Preston R."/>
            <person name="Balija V."/>
            <person name="McCombie W.R."/>
            <person name="Chow T."/>
            <person name="Chen H."/>
            <person name="Chung M."/>
            <person name="Chen C."/>
            <person name="Shaw J."/>
            <person name="Wu H."/>
            <person name="Hsiao K."/>
            <person name="Chao Y."/>
            <person name="Chu M."/>
            <person name="Cheng C."/>
            <person name="Hour A."/>
            <person name="Lee P."/>
            <person name="Lin S."/>
            <person name="Lin Y."/>
            <person name="Liou J."/>
            <person name="Liu S."/>
            <person name="Hsing Y."/>
            <person name="Raghuvanshi S."/>
            <person name="Mohanty A."/>
            <person name="Bharti A.K."/>
            <person name="Gaur A."/>
            <person name="Gupta V."/>
            <person name="Kumar D."/>
            <person name="Ravi V."/>
            <person name="Vij S."/>
            <person name="Kapur A."/>
            <person name="Khurana P."/>
            <person name="Khurana P."/>
            <person name="Khurana J.P."/>
            <person name="Tyagi A.K."/>
            <person name="Gaikwad K."/>
            <person name="Singh A."/>
            <person name="Dalal V."/>
            <person name="Srivastava S."/>
            <person name="Dixit A."/>
            <person name="Pal A.K."/>
            <person name="Ghazi I.A."/>
            <person name="Yadav M."/>
            <person name="Pandit A."/>
            <person name="Bhargava A."/>
            <person name="Sureshbabu K."/>
            <person name="Batra K."/>
            <person name="Sharma T.R."/>
            <person name="Mohapatra T."/>
            <person name="Singh N.K."/>
            <person name="Messing J."/>
            <person name="Nelson A.B."/>
            <person name="Fuks G."/>
            <person name="Kavchok S."/>
            <person name="Keizer G."/>
            <person name="Linton E."/>
            <person name="Llaca V."/>
            <person name="Song R."/>
            <person name="Tanyolac B."/>
            <person name="Young S."/>
            <person name="Ho-Il K."/>
            <person name="Hahn J.H."/>
            <person name="Sangsakoo G."/>
            <person name="Vanavichit A."/>
            <person name="de Mattos Luiz.A.T."/>
            <person name="Zimmer P.D."/>
            <person name="Malone G."/>
            <person name="Dellagostin O."/>
            <person name="de Oliveira A.C."/>
            <person name="Bevan M."/>
            <person name="Bancroft I."/>
            <person name="Minx P."/>
            <person name="Cordum H."/>
            <person name="Wilson R."/>
            <person name="Cheng Z."/>
            <person name="Jin W."/>
            <person name="Jiang J."/>
            <person name="Leong S.A."/>
            <person name="Iwama H."/>
            <person name="Gojobori T."/>
            <person name="Itoh T."/>
            <person name="Niimura Y."/>
            <person name="Fujii Y."/>
            <person name="Habara T."/>
            <person name="Sakai H."/>
            <person name="Sato Y."/>
            <person name="Wilson G."/>
            <person name="Kumar K."/>
            <person name="McCouch S."/>
            <person name="Juretic N."/>
            <person name="Hoen D."/>
            <person name="Wright S."/>
            <person name="Bruskiewich R."/>
            <person name="Bureau T."/>
            <person name="Miyao A."/>
            <person name="Hirochika H."/>
            <person name="Nishikawa T."/>
            <person name="Kadowaki K."/>
            <person name="Sugiura M."/>
            <person name="Burr B."/>
            <person name="Sasaki T."/>
        </authorList>
    </citation>
    <scope>NUCLEOTIDE SEQUENCE [LARGE SCALE GENOMIC DNA]</scope>
    <source>
        <strain evidence="5">cv. Nipponbare</strain>
    </source>
</reference>
<evidence type="ECO:0000256" key="2">
    <source>
        <dbReference type="SAM" id="MobiDB-lite"/>
    </source>
</evidence>
<feature type="region of interest" description="Disordered" evidence="2">
    <location>
        <begin position="845"/>
        <end position="917"/>
    </location>
</feature>
<evidence type="ECO:0000313" key="4">
    <source>
        <dbReference type="EMBL" id="BAH93511.1"/>
    </source>
</evidence>
<organism evidence="4 5">
    <name type="scientific">Oryza sativa subsp. japonica</name>
    <name type="common">Rice</name>
    <dbReference type="NCBI Taxonomy" id="39947"/>
    <lineage>
        <taxon>Eukaryota</taxon>
        <taxon>Viridiplantae</taxon>
        <taxon>Streptophyta</taxon>
        <taxon>Embryophyta</taxon>
        <taxon>Tracheophyta</taxon>
        <taxon>Spermatophyta</taxon>
        <taxon>Magnoliopsida</taxon>
        <taxon>Liliopsida</taxon>
        <taxon>Poales</taxon>
        <taxon>Poaceae</taxon>
        <taxon>BOP clade</taxon>
        <taxon>Oryzoideae</taxon>
        <taxon>Oryzeae</taxon>
        <taxon>Oryzinae</taxon>
        <taxon>Oryza</taxon>
        <taxon>Oryza sativa</taxon>
    </lineage>
</organism>
<feature type="region of interest" description="Disordered" evidence="2">
    <location>
        <begin position="1280"/>
        <end position="1355"/>
    </location>
</feature>
<feature type="compositionally biased region" description="Polar residues" evidence="2">
    <location>
        <begin position="424"/>
        <end position="433"/>
    </location>
</feature>
<feature type="region of interest" description="Disordered" evidence="2">
    <location>
        <begin position="1189"/>
        <end position="1221"/>
    </location>
</feature>
<feature type="domain" description="Retrovirus-related Pol polyprotein from transposon TNT 1-94-like beta-barrel" evidence="3">
    <location>
        <begin position="299"/>
        <end position="338"/>
    </location>
</feature>
<accession>C7J3Y7</accession>
<feature type="region of interest" description="Disordered" evidence="2">
    <location>
        <begin position="1"/>
        <end position="29"/>
    </location>
</feature>
<reference evidence="5" key="2">
    <citation type="journal article" date="2008" name="Nucleic Acids Res.">
        <title>The rice annotation project database (RAP-DB): 2008 update.</title>
        <authorList>
            <consortium name="The rice annotation project (RAP)"/>
        </authorList>
    </citation>
    <scope>GENOME REANNOTATION</scope>
    <source>
        <strain evidence="5">cv. Nipponbare</strain>
    </source>
</reference>
<dbReference type="KEGG" id="dosa:Os06g0363701"/>
<dbReference type="Proteomes" id="UP000000763">
    <property type="component" value="Chromosome 6"/>
</dbReference>
<gene>
    <name evidence="4" type="ordered locus">Os06g0363701</name>
</gene>
<evidence type="ECO:0000256" key="1">
    <source>
        <dbReference type="SAM" id="Coils"/>
    </source>
</evidence>
<feature type="coiled-coil region" evidence="1">
    <location>
        <begin position="105"/>
        <end position="191"/>
    </location>
</feature>
<feature type="compositionally biased region" description="Acidic residues" evidence="2">
    <location>
        <begin position="886"/>
        <end position="897"/>
    </location>
</feature>
<dbReference type="PANTHER" id="PTHR11439">
    <property type="entry name" value="GAG-POL-RELATED RETROTRANSPOSON"/>
    <property type="match status" value="1"/>
</dbReference>